<proteinExistence type="predicted"/>
<dbReference type="EMBL" id="CP144693">
    <property type="protein sequence ID" value="WVZ01007.1"/>
    <property type="molecule type" value="Genomic_DNA"/>
</dbReference>
<dbReference type="AlphaFoldDB" id="A0AAQ3RNR6"/>
<name>A0AAQ3RNR6_VIGMU</name>
<gene>
    <name evidence="1" type="ORF">V8G54_027076</name>
</gene>
<organism evidence="1 2">
    <name type="scientific">Vigna mungo</name>
    <name type="common">Black gram</name>
    <name type="synonym">Phaseolus mungo</name>
    <dbReference type="NCBI Taxonomy" id="3915"/>
    <lineage>
        <taxon>Eukaryota</taxon>
        <taxon>Viridiplantae</taxon>
        <taxon>Streptophyta</taxon>
        <taxon>Embryophyta</taxon>
        <taxon>Tracheophyta</taxon>
        <taxon>Spermatophyta</taxon>
        <taxon>Magnoliopsida</taxon>
        <taxon>eudicotyledons</taxon>
        <taxon>Gunneridae</taxon>
        <taxon>Pentapetalae</taxon>
        <taxon>rosids</taxon>
        <taxon>fabids</taxon>
        <taxon>Fabales</taxon>
        <taxon>Fabaceae</taxon>
        <taxon>Papilionoideae</taxon>
        <taxon>50 kb inversion clade</taxon>
        <taxon>NPAAA clade</taxon>
        <taxon>indigoferoid/millettioid clade</taxon>
        <taxon>Phaseoleae</taxon>
        <taxon>Vigna</taxon>
    </lineage>
</organism>
<accession>A0AAQ3RNR6</accession>
<evidence type="ECO:0000313" key="1">
    <source>
        <dbReference type="EMBL" id="WVZ01007.1"/>
    </source>
</evidence>
<reference evidence="1 2" key="1">
    <citation type="journal article" date="2023" name="Life. Sci Alliance">
        <title>Evolutionary insights into 3D genome organization and epigenetic landscape of Vigna mungo.</title>
        <authorList>
            <person name="Junaid A."/>
            <person name="Singh B."/>
            <person name="Bhatia S."/>
        </authorList>
    </citation>
    <scope>NUCLEOTIDE SEQUENCE [LARGE SCALE GENOMIC DNA]</scope>
    <source>
        <strain evidence="1">Urdbean</strain>
    </source>
</reference>
<protein>
    <submittedName>
        <fullName evidence="1">Uncharacterized protein</fullName>
    </submittedName>
</protein>
<dbReference type="Proteomes" id="UP001374535">
    <property type="component" value="Chromosome 8"/>
</dbReference>
<evidence type="ECO:0000313" key="2">
    <source>
        <dbReference type="Proteomes" id="UP001374535"/>
    </source>
</evidence>
<sequence>MSRTPIMLTALESWPIELLILSTIQSNNLEYTVFDKASRLKAAASGSRGLVMLPSGVTMTRLQSESSSAFASHMNNSAAVWRWKSDLSSFNFEESTSFPLTKSMFPRWRIAATTRKIASCSSWLMPTISIAFLVSKYSFASSTFDTS</sequence>
<keyword evidence="2" id="KW-1185">Reference proteome</keyword>